<proteinExistence type="predicted"/>
<dbReference type="FunCoup" id="F6X8C8">
    <property type="interactions" value="279"/>
</dbReference>
<dbReference type="Pfam" id="PF00001">
    <property type="entry name" value="7tm_1"/>
    <property type="match status" value="1"/>
</dbReference>
<dbReference type="STRING" id="9258.ENSOANP00000010828"/>
<evidence type="ECO:0000313" key="13">
    <source>
        <dbReference type="Ensembl" id="ENSOANP00000010828.1"/>
    </source>
</evidence>
<feature type="transmembrane region" description="Helical" evidence="11">
    <location>
        <begin position="54"/>
        <end position="74"/>
    </location>
</feature>
<evidence type="ECO:0000256" key="10">
    <source>
        <dbReference type="SAM" id="MobiDB-lite"/>
    </source>
</evidence>
<dbReference type="PRINTS" id="PR00657">
    <property type="entry name" value="CCCHEMOKINER"/>
</dbReference>
<evidence type="ECO:0000313" key="14">
    <source>
        <dbReference type="Proteomes" id="UP000002279"/>
    </source>
</evidence>
<feature type="transmembrane region" description="Helical" evidence="11">
    <location>
        <begin position="113"/>
        <end position="142"/>
    </location>
</feature>
<feature type="transmembrane region" description="Helical" evidence="11">
    <location>
        <begin position="163"/>
        <end position="180"/>
    </location>
</feature>
<feature type="region of interest" description="Disordered" evidence="10">
    <location>
        <begin position="337"/>
        <end position="361"/>
    </location>
</feature>
<protein>
    <recommendedName>
        <fullName evidence="12">G-protein coupled receptors family 1 profile domain-containing protein</fullName>
    </recommendedName>
</protein>
<keyword evidence="5" id="KW-0297">G-protein coupled receptor</keyword>
<sequence>KKTPHFFTGQLKMDNNSSEYIYDVFIEEDFIKDEMEQCNKYDGQVLATQFMPRLYLLVFILGLVGNTLILVILIKYKRLKLTVHLCLLNLAISNLFFLLTLGFGALTSRPGWALGYAMCQLISGIYSVGLFSQSFFIMFLAVQKYLTVVHRLTFHLKPKAGHWGIITSALIWGLATLASLPDFLLRQSPLKDESDTCRFSKPHYALSDEKSWMHFLTLRMSILGLLFPLLVAIFCSVGLIKVLCRHRIEQKVTLTLTIVMVFFLFWTPYNLVLFLSTFSKYFSLSDCESSYQLDRAIQVTKIIADTHCCVNPVICVSLDESFRKYLCRLFIRSNNTPGHPPEGPEQAHSTSREQLEHTSTC</sequence>
<dbReference type="SUPFAM" id="SSF81321">
    <property type="entry name" value="Family A G protein-coupled receptor-like"/>
    <property type="match status" value="1"/>
</dbReference>
<evidence type="ECO:0000256" key="11">
    <source>
        <dbReference type="SAM" id="Phobius"/>
    </source>
</evidence>
<gene>
    <name evidence="13" type="primary">LOC100083270</name>
</gene>
<dbReference type="eggNOG" id="KOG3656">
    <property type="taxonomic scope" value="Eukaryota"/>
</dbReference>
<organism evidence="13 14">
    <name type="scientific">Ornithorhynchus anatinus</name>
    <name type="common">Duckbill platypus</name>
    <dbReference type="NCBI Taxonomy" id="9258"/>
    <lineage>
        <taxon>Eukaryota</taxon>
        <taxon>Metazoa</taxon>
        <taxon>Chordata</taxon>
        <taxon>Craniata</taxon>
        <taxon>Vertebrata</taxon>
        <taxon>Euteleostomi</taxon>
        <taxon>Mammalia</taxon>
        <taxon>Monotremata</taxon>
        <taxon>Ornithorhynchidae</taxon>
        <taxon>Ornithorhynchus</taxon>
    </lineage>
</organism>
<feature type="compositionally biased region" description="Basic and acidic residues" evidence="10">
    <location>
        <begin position="350"/>
        <end position="361"/>
    </location>
</feature>
<dbReference type="PANTHER" id="PTHR10489:SF686">
    <property type="entry name" value="C-C CHEMOKINE RECEPTOR TYPE 5"/>
    <property type="match status" value="1"/>
</dbReference>
<dbReference type="InParanoid" id="F6X8C8"/>
<dbReference type="AlphaFoldDB" id="F6X8C8"/>
<dbReference type="GO" id="GO:0019722">
    <property type="term" value="P:calcium-mediated signaling"/>
    <property type="evidence" value="ECO:0000318"/>
    <property type="project" value="GO_Central"/>
</dbReference>
<keyword evidence="8" id="KW-0675">Receptor</keyword>
<evidence type="ECO:0000256" key="2">
    <source>
        <dbReference type="ARBA" id="ARBA00022475"/>
    </source>
</evidence>
<feature type="transmembrane region" description="Helical" evidence="11">
    <location>
        <begin position="252"/>
        <end position="275"/>
    </location>
</feature>
<dbReference type="PRINTS" id="PR00237">
    <property type="entry name" value="GPCRRHODOPSN"/>
</dbReference>
<keyword evidence="4 11" id="KW-1133">Transmembrane helix</keyword>
<dbReference type="Proteomes" id="UP000002279">
    <property type="component" value="Unplaced"/>
</dbReference>
<dbReference type="GO" id="GO:0007204">
    <property type="term" value="P:positive regulation of cytosolic calcium ion concentration"/>
    <property type="evidence" value="ECO:0000318"/>
    <property type="project" value="GO_Central"/>
</dbReference>
<dbReference type="GO" id="GO:0019957">
    <property type="term" value="F:C-C chemokine binding"/>
    <property type="evidence" value="ECO:0000318"/>
    <property type="project" value="GO_Central"/>
</dbReference>
<dbReference type="Gene3D" id="1.20.1070.10">
    <property type="entry name" value="Rhodopsin 7-helix transmembrane proteins"/>
    <property type="match status" value="1"/>
</dbReference>
<dbReference type="GO" id="GO:0060326">
    <property type="term" value="P:cell chemotaxis"/>
    <property type="evidence" value="ECO:0000318"/>
    <property type="project" value="GO_Central"/>
</dbReference>
<keyword evidence="7" id="KW-1015">Disulfide bond</keyword>
<dbReference type="GO" id="GO:0005737">
    <property type="term" value="C:cytoplasm"/>
    <property type="evidence" value="ECO:0000318"/>
    <property type="project" value="GO_Central"/>
</dbReference>
<dbReference type="PANTHER" id="PTHR10489">
    <property type="entry name" value="CELL ADHESION MOLECULE"/>
    <property type="match status" value="1"/>
</dbReference>
<evidence type="ECO:0000259" key="12">
    <source>
        <dbReference type="PROSITE" id="PS50262"/>
    </source>
</evidence>
<dbReference type="OMA" id="FYKPQME"/>
<dbReference type="PROSITE" id="PS50262">
    <property type="entry name" value="G_PROTEIN_RECEP_F1_2"/>
    <property type="match status" value="1"/>
</dbReference>
<keyword evidence="9" id="KW-0807">Transducer</keyword>
<dbReference type="GO" id="GO:0006955">
    <property type="term" value="P:immune response"/>
    <property type="evidence" value="ECO:0000318"/>
    <property type="project" value="GO_Central"/>
</dbReference>
<dbReference type="GO" id="GO:0006954">
    <property type="term" value="P:inflammatory response"/>
    <property type="evidence" value="ECO:0000318"/>
    <property type="project" value="GO_Central"/>
</dbReference>
<evidence type="ECO:0000256" key="9">
    <source>
        <dbReference type="ARBA" id="ARBA00023224"/>
    </source>
</evidence>
<dbReference type="GO" id="GO:0009897">
    <property type="term" value="C:external side of plasma membrane"/>
    <property type="evidence" value="ECO:0000318"/>
    <property type="project" value="GO_Central"/>
</dbReference>
<comment type="subcellular location">
    <subcellularLocation>
        <location evidence="1">Cell membrane</location>
        <topology evidence="1">Multi-pass membrane protein</topology>
    </subcellularLocation>
</comment>
<keyword evidence="3 11" id="KW-0812">Transmembrane</keyword>
<feature type="domain" description="G-protein coupled receptors family 1 profile" evidence="12">
    <location>
        <begin position="65"/>
        <end position="315"/>
    </location>
</feature>
<evidence type="ECO:0000256" key="5">
    <source>
        <dbReference type="ARBA" id="ARBA00023040"/>
    </source>
</evidence>
<dbReference type="GO" id="GO:0016493">
    <property type="term" value="F:C-C chemokine receptor activity"/>
    <property type="evidence" value="ECO:0000318"/>
    <property type="project" value="GO_Central"/>
</dbReference>
<dbReference type="FunFam" id="1.20.1070.10:FF:000130">
    <property type="entry name" value="Chemokine (C-C motif) receptor 2"/>
    <property type="match status" value="1"/>
</dbReference>
<feature type="transmembrane region" description="Helical" evidence="11">
    <location>
        <begin position="220"/>
        <end position="240"/>
    </location>
</feature>
<feature type="transmembrane region" description="Helical" evidence="11">
    <location>
        <begin position="86"/>
        <end position="107"/>
    </location>
</feature>
<evidence type="ECO:0000256" key="8">
    <source>
        <dbReference type="ARBA" id="ARBA00023170"/>
    </source>
</evidence>
<evidence type="ECO:0000256" key="1">
    <source>
        <dbReference type="ARBA" id="ARBA00004651"/>
    </source>
</evidence>
<evidence type="ECO:0000256" key="7">
    <source>
        <dbReference type="ARBA" id="ARBA00023157"/>
    </source>
</evidence>
<dbReference type="HOGENOM" id="CLU_009579_8_3_1"/>
<reference evidence="13" key="2">
    <citation type="submission" date="2025-09" db="UniProtKB">
        <authorList>
            <consortium name="Ensembl"/>
        </authorList>
    </citation>
    <scope>IDENTIFICATION</scope>
    <source>
        <strain evidence="13">Glennie</strain>
    </source>
</reference>
<dbReference type="InterPro" id="IPR017452">
    <property type="entry name" value="GPCR_Rhodpsn_7TM"/>
</dbReference>
<keyword evidence="6 11" id="KW-0472">Membrane</keyword>
<name>F6X8C8_ORNAN</name>
<reference evidence="13" key="1">
    <citation type="submission" date="2025-08" db="UniProtKB">
        <authorList>
            <consortium name="Ensembl"/>
        </authorList>
    </citation>
    <scope>IDENTIFICATION</scope>
    <source>
        <strain evidence="13">Glennie</strain>
    </source>
</reference>
<dbReference type="InterPro" id="IPR050119">
    <property type="entry name" value="CCR1-9-like"/>
</dbReference>
<evidence type="ECO:0000256" key="6">
    <source>
        <dbReference type="ARBA" id="ARBA00023136"/>
    </source>
</evidence>
<dbReference type="InterPro" id="IPR000355">
    <property type="entry name" value="Chemokine_rcpt"/>
</dbReference>
<accession>F6X8C8</accession>
<dbReference type="InterPro" id="IPR000276">
    <property type="entry name" value="GPCR_Rhodpsn"/>
</dbReference>
<keyword evidence="14" id="KW-1185">Reference proteome</keyword>
<evidence type="ECO:0000256" key="4">
    <source>
        <dbReference type="ARBA" id="ARBA00022989"/>
    </source>
</evidence>
<dbReference type="Bgee" id="ENSOANG00000006785">
    <property type="expression patterns" value="Expressed in ovary and 3 other cell types or tissues"/>
</dbReference>
<evidence type="ECO:0000256" key="3">
    <source>
        <dbReference type="ARBA" id="ARBA00022692"/>
    </source>
</evidence>
<dbReference type="GeneTree" id="ENSGT01020000230359"/>
<dbReference type="Ensembl" id="ENSOANT00000010830.2">
    <property type="protein sequence ID" value="ENSOANP00000010828.1"/>
    <property type="gene ID" value="ENSOANG00000006785.2"/>
</dbReference>
<keyword evidence="2" id="KW-1003">Cell membrane</keyword>